<dbReference type="RefSeq" id="WP_021111157.1">
    <property type="nucleotide sequence ID" value="NZ_CP054198.1"/>
</dbReference>
<dbReference type="PANTHER" id="PTHR30547">
    <property type="entry name" value="UNCHARACTERIZED PROTEIN YHCG-RELATED"/>
    <property type="match status" value="1"/>
</dbReference>
<dbReference type="GO" id="GO:0003676">
    <property type="term" value="F:nucleic acid binding"/>
    <property type="evidence" value="ECO:0007669"/>
    <property type="project" value="InterPro"/>
</dbReference>
<name>A0A6M8T8R5_GLAPU</name>
<comment type="caution">
    <text evidence="1">The sequence shown here is derived from an EMBL/GenBank/DDBJ whole genome shotgun (WGS) entry which is preliminary data.</text>
</comment>
<evidence type="ECO:0000313" key="1">
    <source>
        <dbReference type="EMBL" id="MDD2168944.1"/>
    </source>
</evidence>
<evidence type="ECO:0000313" key="2">
    <source>
        <dbReference type="Proteomes" id="UP001148834"/>
    </source>
</evidence>
<accession>A0A6M8T8R5</accession>
<dbReference type="InterPro" id="IPR053148">
    <property type="entry name" value="PD-DEXK-like_domain"/>
</dbReference>
<gene>
    <name evidence="1" type="ORF">N5925_10245</name>
</gene>
<dbReference type="PANTHER" id="PTHR30547:SF5">
    <property type="entry name" value="NUCLEASE YHCG-RELATED"/>
    <property type="match status" value="1"/>
</dbReference>
<dbReference type="InterPro" id="IPR011856">
    <property type="entry name" value="tRNA_endonuc-like_dom_sf"/>
</dbReference>
<dbReference type="Pfam" id="PF17761">
    <property type="entry name" value="DUF1016_N"/>
    <property type="match status" value="1"/>
</dbReference>
<sequence length="347" mass="41036">MLITNTLTTDIKQIILQSRETAIRSVDFHRVLMYWHIGKRIFEEEQQGQDRADYGAYLIKSLAQQLQPEFGSGFSARQLERYRQFYRAFPIASALRTQLNWTQYKLLLSLDDADKREFYIAESVKNNWSSRQLERQIYSNLYERLLLSNDKASVLAVARNEAVPTDPRQIIKDPMVLEFLGLRRESAYYEKDLEQAIITHLQDFLLELGNGFSFVARQKRLHLDGDEFFADLVFYNRLLQCFVVIEIKTHKLTHQDLGQLQMYVNYFDRVEKLPHENPTIGILLCADKNDAVVKFSLPENQKQIFASQYQLYLPTEKMLLDEMQKEIESFEQKVEEQRAVYFAQRWD</sequence>
<dbReference type="EMBL" id="JAODIR010000074">
    <property type="protein sequence ID" value="MDD2168944.1"/>
    <property type="molecule type" value="Genomic_DNA"/>
</dbReference>
<dbReference type="InterPro" id="IPR009362">
    <property type="entry name" value="YhcG_C"/>
</dbReference>
<dbReference type="Pfam" id="PF06250">
    <property type="entry name" value="YhcG_C"/>
    <property type="match status" value="1"/>
</dbReference>
<protein>
    <submittedName>
        <fullName evidence="1">PDDEXK nuclease domain-containing protein</fullName>
    </submittedName>
</protein>
<dbReference type="InterPro" id="IPR041527">
    <property type="entry name" value="YhcG_N"/>
</dbReference>
<reference evidence="1" key="1">
    <citation type="submission" date="2022-09" db="EMBL/GenBank/DDBJ databases">
        <title>Molecular characterization of Glaesserella parasuis strains circulating in commercial swine farms using whole-genome sequencing.</title>
        <authorList>
            <person name="Mugabi R."/>
            <person name="Clavijo M."/>
            <person name="Li G."/>
        </authorList>
    </citation>
    <scope>NUCLEOTIDE SEQUENCE</scope>
    <source>
        <strain evidence="1">0435-53</strain>
    </source>
</reference>
<proteinExistence type="predicted"/>
<dbReference type="AlphaFoldDB" id="A0A6M8T8R5"/>
<organism evidence="1 2">
    <name type="scientific">Glaesserella parasuis</name>
    <name type="common">Haemophilus parasuis</name>
    <dbReference type="NCBI Taxonomy" id="738"/>
    <lineage>
        <taxon>Bacteria</taxon>
        <taxon>Pseudomonadati</taxon>
        <taxon>Pseudomonadota</taxon>
        <taxon>Gammaproteobacteria</taxon>
        <taxon>Pasteurellales</taxon>
        <taxon>Pasteurellaceae</taxon>
        <taxon>Glaesserella</taxon>
    </lineage>
</organism>
<dbReference type="Gene3D" id="3.40.1350.10">
    <property type="match status" value="1"/>
</dbReference>
<dbReference type="Proteomes" id="UP001148834">
    <property type="component" value="Unassembled WGS sequence"/>
</dbReference>